<accession>A0ABP8GNA8</accession>
<dbReference type="Pfam" id="PF04266">
    <property type="entry name" value="ASCH"/>
    <property type="match status" value="1"/>
</dbReference>
<dbReference type="InterPro" id="IPR015947">
    <property type="entry name" value="PUA-like_sf"/>
</dbReference>
<dbReference type="EMBL" id="BAABGY010000007">
    <property type="protein sequence ID" value="GAA4327530.1"/>
    <property type="molecule type" value="Genomic_DNA"/>
</dbReference>
<keyword evidence="3" id="KW-1185">Reference proteome</keyword>
<organism evidence="2 3">
    <name type="scientific">Flaviaesturariibacter amylovorans</name>
    <dbReference type="NCBI Taxonomy" id="1084520"/>
    <lineage>
        <taxon>Bacteria</taxon>
        <taxon>Pseudomonadati</taxon>
        <taxon>Bacteroidota</taxon>
        <taxon>Chitinophagia</taxon>
        <taxon>Chitinophagales</taxon>
        <taxon>Chitinophagaceae</taxon>
        <taxon>Flaviaestuariibacter</taxon>
    </lineage>
</organism>
<name>A0ABP8GNA8_9BACT</name>
<evidence type="ECO:0000313" key="2">
    <source>
        <dbReference type="EMBL" id="GAA4327530.1"/>
    </source>
</evidence>
<reference evidence="3" key="1">
    <citation type="journal article" date="2019" name="Int. J. Syst. Evol. Microbiol.">
        <title>The Global Catalogue of Microorganisms (GCM) 10K type strain sequencing project: providing services to taxonomists for standard genome sequencing and annotation.</title>
        <authorList>
            <consortium name="The Broad Institute Genomics Platform"/>
            <consortium name="The Broad Institute Genome Sequencing Center for Infectious Disease"/>
            <person name="Wu L."/>
            <person name="Ma J."/>
        </authorList>
    </citation>
    <scope>NUCLEOTIDE SEQUENCE [LARGE SCALE GENOMIC DNA]</scope>
    <source>
        <strain evidence="3">JCM 17919</strain>
    </source>
</reference>
<dbReference type="Proteomes" id="UP001501725">
    <property type="component" value="Unassembled WGS sequence"/>
</dbReference>
<gene>
    <name evidence="2" type="ORF">GCM10023184_16770</name>
</gene>
<evidence type="ECO:0000259" key="1">
    <source>
        <dbReference type="Pfam" id="PF04266"/>
    </source>
</evidence>
<dbReference type="CDD" id="cd06554">
    <property type="entry name" value="ASCH_ASC-1_like"/>
    <property type="match status" value="1"/>
</dbReference>
<evidence type="ECO:0000313" key="3">
    <source>
        <dbReference type="Proteomes" id="UP001501725"/>
    </source>
</evidence>
<dbReference type="InterPro" id="IPR007374">
    <property type="entry name" value="ASCH_domain"/>
</dbReference>
<dbReference type="Gene3D" id="2.30.130.30">
    <property type="entry name" value="Hypothetical protein"/>
    <property type="match status" value="1"/>
</dbReference>
<dbReference type="RefSeq" id="WP_345255044.1">
    <property type="nucleotide sequence ID" value="NZ_BAABGY010000007.1"/>
</dbReference>
<sequence>MKVLSLLQPWATLVVLGQKRIECRSWQTAHRGPLLIHASARKPTRREKFYFESAPYFGRFVPDMEHLPYGALIGQVTLVDIHSTEWLVPQHQHLFDDIHWPQELAFDDYSPGRFAWHLTDARELPAWLPVKGTLGLWEYNGSFE</sequence>
<comment type="caution">
    <text evidence="2">The sequence shown here is derived from an EMBL/GenBank/DDBJ whole genome shotgun (WGS) entry which is preliminary data.</text>
</comment>
<protein>
    <recommendedName>
        <fullName evidence="1">ASCH domain-containing protein</fullName>
    </recommendedName>
</protein>
<proteinExistence type="predicted"/>
<dbReference type="SUPFAM" id="SSF88697">
    <property type="entry name" value="PUA domain-like"/>
    <property type="match status" value="1"/>
</dbReference>
<feature type="domain" description="ASCH" evidence="1">
    <location>
        <begin position="4"/>
        <end position="85"/>
    </location>
</feature>